<dbReference type="InterPro" id="IPR013597">
    <property type="entry name" value="Mat_intron_G2"/>
</dbReference>
<sequence length="75" mass="9147">MSEGFDFLGFHIQWRRKRGTDKWYVYTFIADRPIRQLKDKIRALTSRTSQMNPRDVLIRLNQIMRGWANYFKHAV</sequence>
<comment type="caution">
    <text evidence="2">The sequence shown here is derived from an EMBL/GenBank/DDBJ whole genome shotgun (WGS) entry which is preliminary data.</text>
</comment>
<dbReference type="EMBL" id="JAVSGH010000199">
    <property type="protein sequence ID" value="MDT3729016.1"/>
    <property type="molecule type" value="Genomic_DNA"/>
</dbReference>
<organism evidence="2 3">
    <name type="scientific">Streptomyces althioticus subsp. attaecolombicae</name>
    <dbReference type="NCBI Taxonomy" id="3075534"/>
    <lineage>
        <taxon>Bacteria</taxon>
        <taxon>Bacillati</taxon>
        <taxon>Actinomycetota</taxon>
        <taxon>Actinomycetes</taxon>
        <taxon>Kitasatosporales</taxon>
        <taxon>Streptomycetaceae</taxon>
        <taxon>Streptomyces</taxon>
        <taxon>Streptomyces althioticus group</taxon>
    </lineage>
</organism>
<evidence type="ECO:0000259" key="1">
    <source>
        <dbReference type="Pfam" id="PF08388"/>
    </source>
</evidence>
<dbReference type="Pfam" id="PF08388">
    <property type="entry name" value="GIIM"/>
    <property type="match status" value="1"/>
</dbReference>
<evidence type="ECO:0000313" key="3">
    <source>
        <dbReference type="Proteomes" id="UP001181313"/>
    </source>
</evidence>
<reference evidence="2" key="1">
    <citation type="submission" date="2024-05" db="EMBL/GenBank/DDBJ databases">
        <title>30 novel species of actinomycetes from the DSMZ collection.</title>
        <authorList>
            <person name="Nouioui I."/>
        </authorList>
    </citation>
    <scope>NUCLEOTIDE SEQUENCE</scope>
    <source>
        <strain evidence="2">DSM 41972</strain>
    </source>
</reference>
<name>A0ABU3I7U3_9ACTN</name>
<proteinExistence type="predicted"/>
<dbReference type="Proteomes" id="UP001181313">
    <property type="component" value="Unassembled WGS sequence"/>
</dbReference>
<feature type="domain" description="Group II intron maturase-specific" evidence="1">
    <location>
        <begin position="35"/>
        <end position="75"/>
    </location>
</feature>
<feature type="non-terminal residue" evidence="2">
    <location>
        <position position="75"/>
    </location>
</feature>
<gene>
    <name evidence="2" type="ORF">ROS62_30850</name>
</gene>
<evidence type="ECO:0000313" key="2">
    <source>
        <dbReference type="EMBL" id="MDT3729016.1"/>
    </source>
</evidence>
<protein>
    <submittedName>
        <fullName evidence="2">Group II intron maturase-specific domain-containing protein</fullName>
    </submittedName>
</protein>
<keyword evidence="3" id="KW-1185">Reference proteome</keyword>
<accession>A0ABU3I7U3</accession>
<dbReference type="RefSeq" id="WP_337675525.1">
    <property type="nucleotide sequence ID" value="NZ_JAVSGH010000199.1"/>
</dbReference>